<evidence type="ECO:0000313" key="1">
    <source>
        <dbReference type="EMBL" id="RPD53047.1"/>
    </source>
</evidence>
<keyword evidence="2" id="KW-1185">Reference proteome</keyword>
<gene>
    <name evidence="1" type="ORF">L227DRAFT_422835</name>
</gene>
<dbReference type="Proteomes" id="UP000313359">
    <property type="component" value="Unassembled WGS sequence"/>
</dbReference>
<name>A0A5C2RRH9_9APHY</name>
<dbReference type="STRING" id="1328759.A0A5C2RRH9"/>
<dbReference type="AlphaFoldDB" id="A0A5C2RRH9"/>
<evidence type="ECO:0000313" key="2">
    <source>
        <dbReference type="Proteomes" id="UP000313359"/>
    </source>
</evidence>
<organism evidence="1 2">
    <name type="scientific">Lentinus tigrinus ALCF2SS1-6</name>
    <dbReference type="NCBI Taxonomy" id="1328759"/>
    <lineage>
        <taxon>Eukaryota</taxon>
        <taxon>Fungi</taxon>
        <taxon>Dikarya</taxon>
        <taxon>Basidiomycota</taxon>
        <taxon>Agaricomycotina</taxon>
        <taxon>Agaricomycetes</taxon>
        <taxon>Polyporales</taxon>
        <taxon>Polyporaceae</taxon>
        <taxon>Lentinus</taxon>
    </lineage>
</organism>
<accession>A0A5C2RRH9</accession>
<proteinExistence type="predicted"/>
<sequence>MYATVNLRSDIEDKYDADDLKAQGENGPPHIIRYLGSLITPFRAAAHIVHSCATTPPDIALKAYTVVVTPDTEDAAISTEYFERFKEKFVEQCSSDETCRAKCSGRPQGHSGQTQDKYSCRGDIDKPRLRRSARVRCRCRRNTHARLPPYYPSLIVSRLGLARDAASVVGSWLDCLNPGAVLGHRRGLCCAERMPLSFLGRLRTACPGRSYAQYGSNYWPFCIIPSNPPK</sequence>
<reference evidence="1" key="1">
    <citation type="journal article" date="2018" name="Genome Biol. Evol.">
        <title>Genomics and development of Lentinus tigrinus, a white-rot wood-decaying mushroom with dimorphic fruiting bodies.</title>
        <authorList>
            <person name="Wu B."/>
            <person name="Xu Z."/>
            <person name="Knudson A."/>
            <person name="Carlson A."/>
            <person name="Chen N."/>
            <person name="Kovaka S."/>
            <person name="LaButti K."/>
            <person name="Lipzen A."/>
            <person name="Pennachio C."/>
            <person name="Riley R."/>
            <person name="Schakwitz W."/>
            <person name="Umezawa K."/>
            <person name="Ohm R.A."/>
            <person name="Grigoriev I.V."/>
            <person name="Nagy L.G."/>
            <person name="Gibbons J."/>
            <person name="Hibbett D."/>
        </authorList>
    </citation>
    <scope>NUCLEOTIDE SEQUENCE [LARGE SCALE GENOMIC DNA]</scope>
    <source>
        <strain evidence="1">ALCF2SS1-6</strain>
    </source>
</reference>
<protein>
    <submittedName>
        <fullName evidence="1">Uncharacterized protein</fullName>
    </submittedName>
</protein>
<dbReference type="EMBL" id="ML122331">
    <property type="protein sequence ID" value="RPD53047.1"/>
    <property type="molecule type" value="Genomic_DNA"/>
</dbReference>